<organism evidence="2 3">
    <name type="scientific">Fusarium equiseti</name>
    <name type="common">Fusarium scirpi</name>
    <dbReference type="NCBI Taxonomy" id="61235"/>
    <lineage>
        <taxon>Eukaryota</taxon>
        <taxon>Fungi</taxon>
        <taxon>Dikarya</taxon>
        <taxon>Ascomycota</taxon>
        <taxon>Pezizomycotina</taxon>
        <taxon>Sordariomycetes</taxon>
        <taxon>Hypocreomycetidae</taxon>
        <taxon>Hypocreales</taxon>
        <taxon>Nectriaceae</taxon>
        <taxon>Fusarium</taxon>
        <taxon>Fusarium incarnatum-equiseti species complex</taxon>
    </lineage>
</organism>
<reference evidence="2" key="1">
    <citation type="submission" date="2022-09" db="EMBL/GenBank/DDBJ databases">
        <title>Fusarium specimens isolated from Avocado Roots.</title>
        <authorList>
            <person name="Stajich J."/>
            <person name="Roper C."/>
            <person name="Heimlech-Rivalta G."/>
        </authorList>
    </citation>
    <scope>NUCLEOTIDE SEQUENCE</scope>
    <source>
        <strain evidence="2">CF00095</strain>
    </source>
</reference>
<proteinExistence type="predicted"/>
<sequence>MKSFNSHLALRAIPLFLFSGALSAAESCSDLGGTYTSSANEYTVECDTSLNNPIIYSSQYQGDTFEQCIMKCDEDEVCTAALFENPTGNCFLAGGFTSTSPSSGYDVAIKKPPVSEAPPSTSSEAASESISATISSSLESTIATTTAESFNAITTTSDATTSSQASITSDESTTETSTVSTLATVVTESVLSSTSSAGTTTETSAPAPSSTAIRNLEHIGAYDYTGCLGSSKGYPTFTKVATDSEMTTEKCIELATGSKYIGIYEQ</sequence>
<comment type="caution">
    <text evidence="2">The sequence shown here is derived from an EMBL/GenBank/DDBJ whole genome shotgun (WGS) entry which is preliminary data.</text>
</comment>
<evidence type="ECO:0000256" key="1">
    <source>
        <dbReference type="SAM" id="SignalP"/>
    </source>
</evidence>
<gene>
    <name evidence="2" type="ORF">NW768_002398</name>
</gene>
<dbReference type="SUPFAM" id="SSF57414">
    <property type="entry name" value="Hairpin loop containing domain-like"/>
    <property type="match status" value="1"/>
</dbReference>
<keyword evidence="1" id="KW-0732">Signal</keyword>
<keyword evidence="3" id="KW-1185">Reference proteome</keyword>
<accession>A0ABQ8RNG3</accession>
<dbReference type="EMBL" id="JAOQBH010000003">
    <property type="protein sequence ID" value="KAJ4138555.1"/>
    <property type="molecule type" value="Genomic_DNA"/>
</dbReference>
<name>A0ABQ8RNG3_FUSEQ</name>
<dbReference type="Proteomes" id="UP001152024">
    <property type="component" value="Unassembled WGS sequence"/>
</dbReference>
<evidence type="ECO:0000313" key="3">
    <source>
        <dbReference type="Proteomes" id="UP001152024"/>
    </source>
</evidence>
<feature type="signal peptide" evidence="1">
    <location>
        <begin position="1"/>
        <end position="23"/>
    </location>
</feature>
<feature type="chain" id="PRO_5045085299" description="Apple domain-containing protein" evidence="1">
    <location>
        <begin position="24"/>
        <end position="266"/>
    </location>
</feature>
<protein>
    <recommendedName>
        <fullName evidence="4">Apple domain-containing protein</fullName>
    </recommendedName>
</protein>
<evidence type="ECO:0008006" key="4">
    <source>
        <dbReference type="Google" id="ProtNLM"/>
    </source>
</evidence>
<evidence type="ECO:0000313" key="2">
    <source>
        <dbReference type="EMBL" id="KAJ4138555.1"/>
    </source>
</evidence>
<dbReference type="Gene3D" id="3.50.4.10">
    <property type="entry name" value="Hepatocyte Growth Factor"/>
    <property type="match status" value="1"/>
</dbReference>